<dbReference type="STRING" id="5627.A0A1C7MBJ3"/>
<accession>A0A1C7MBJ3</accession>
<evidence type="ECO:0000313" key="1">
    <source>
        <dbReference type="EMBL" id="OBZ73779.1"/>
    </source>
</evidence>
<dbReference type="Proteomes" id="UP000092993">
    <property type="component" value="Unassembled WGS sequence"/>
</dbReference>
<comment type="caution">
    <text evidence="1">The sequence shown here is derived from an EMBL/GenBank/DDBJ whole genome shotgun (WGS) entry which is preliminary data.</text>
</comment>
<dbReference type="OrthoDB" id="2133190at2759"/>
<proteinExistence type="predicted"/>
<keyword evidence="2" id="KW-1185">Reference proteome</keyword>
<name>A0A1C7MBJ3_GRIFR</name>
<gene>
    <name evidence="1" type="ORF">A0H81_06547</name>
</gene>
<organism evidence="1 2">
    <name type="scientific">Grifola frondosa</name>
    <name type="common">Maitake</name>
    <name type="synonym">Polyporus frondosus</name>
    <dbReference type="NCBI Taxonomy" id="5627"/>
    <lineage>
        <taxon>Eukaryota</taxon>
        <taxon>Fungi</taxon>
        <taxon>Dikarya</taxon>
        <taxon>Basidiomycota</taxon>
        <taxon>Agaricomycotina</taxon>
        <taxon>Agaricomycetes</taxon>
        <taxon>Polyporales</taxon>
        <taxon>Grifolaceae</taxon>
        <taxon>Grifola</taxon>
    </lineage>
</organism>
<evidence type="ECO:0000313" key="2">
    <source>
        <dbReference type="Proteomes" id="UP000092993"/>
    </source>
</evidence>
<dbReference type="EMBL" id="LUGG01000006">
    <property type="protein sequence ID" value="OBZ73779.1"/>
    <property type="molecule type" value="Genomic_DNA"/>
</dbReference>
<protein>
    <submittedName>
        <fullName evidence="1">Uncharacterized protein</fullName>
    </submittedName>
</protein>
<dbReference type="AlphaFoldDB" id="A0A1C7MBJ3"/>
<sequence length="148" mass="16497">MHTVVSEESCASQCESDGYVYDAEKDFKQEQERKETVEAGKWKWIGGHTAELANLLERIWDTGFRTHEDVLPVRRTGNGRSSDVNDAQGLASQDEAQIRALLSVTTICRRVFLSLISACTTALWFILSCRPPRRAGTRHCIGARVAGV</sequence>
<reference evidence="1 2" key="1">
    <citation type="submission" date="2016-03" db="EMBL/GenBank/DDBJ databases">
        <title>Whole genome sequencing of Grifola frondosa 9006-11.</title>
        <authorList>
            <person name="Min B."/>
            <person name="Park H."/>
            <person name="Kim J.-G."/>
            <person name="Cho H."/>
            <person name="Oh Y.-L."/>
            <person name="Kong W.-S."/>
            <person name="Choi I.-G."/>
        </authorList>
    </citation>
    <scope>NUCLEOTIDE SEQUENCE [LARGE SCALE GENOMIC DNA]</scope>
    <source>
        <strain evidence="1 2">9006-11</strain>
    </source>
</reference>